<evidence type="ECO:0000256" key="6">
    <source>
        <dbReference type="SAM" id="Phobius"/>
    </source>
</evidence>
<gene>
    <name evidence="7" type="ORF">OXH18_22665</name>
</gene>
<dbReference type="KEGG" id="tsin:OXH18_22665"/>
<accession>A0A9E9C4E0</accession>
<keyword evidence="3 6" id="KW-0812">Transmembrane</keyword>
<evidence type="ECO:0000313" key="8">
    <source>
        <dbReference type="Proteomes" id="UP001163152"/>
    </source>
</evidence>
<evidence type="ECO:0000313" key="7">
    <source>
        <dbReference type="EMBL" id="WAL59941.1"/>
    </source>
</evidence>
<feature type="transmembrane region" description="Helical" evidence="6">
    <location>
        <begin position="34"/>
        <end position="56"/>
    </location>
</feature>
<dbReference type="RefSeq" id="WP_268609759.1">
    <property type="nucleotide sequence ID" value="NZ_CP113797.1"/>
</dbReference>
<feature type="transmembrane region" description="Helical" evidence="6">
    <location>
        <begin position="158"/>
        <end position="177"/>
    </location>
</feature>
<dbReference type="GO" id="GO:0055085">
    <property type="term" value="P:transmembrane transport"/>
    <property type="evidence" value="ECO:0007669"/>
    <property type="project" value="TreeGrafter"/>
</dbReference>
<keyword evidence="5 6" id="KW-0472">Membrane</keyword>
<dbReference type="AlphaFoldDB" id="A0A9E9C4E0"/>
<name>A0A9E9C4E0_9CYAN</name>
<feature type="transmembrane region" description="Helical" evidence="6">
    <location>
        <begin position="68"/>
        <end position="92"/>
    </location>
</feature>
<dbReference type="GO" id="GO:0016020">
    <property type="term" value="C:membrane"/>
    <property type="evidence" value="ECO:0007669"/>
    <property type="project" value="UniProtKB-SubCell"/>
</dbReference>
<dbReference type="InterPro" id="IPR002549">
    <property type="entry name" value="AI-2E-like"/>
</dbReference>
<keyword evidence="4 6" id="KW-1133">Transmembrane helix</keyword>
<evidence type="ECO:0000256" key="1">
    <source>
        <dbReference type="ARBA" id="ARBA00004141"/>
    </source>
</evidence>
<comment type="similarity">
    <text evidence="2">Belongs to the autoinducer-2 exporter (AI-2E) (TC 2.A.86) family.</text>
</comment>
<proteinExistence type="inferred from homology"/>
<dbReference type="PANTHER" id="PTHR21716:SF66">
    <property type="entry name" value="TRANSPORT PROTEIN SLL0063-RELATED"/>
    <property type="match status" value="1"/>
</dbReference>
<evidence type="ECO:0000256" key="5">
    <source>
        <dbReference type="ARBA" id="ARBA00023136"/>
    </source>
</evidence>
<reference evidence="7" key="1">
    <citation type="submission" date="2022-12" db="EMBL/GenBank/DDBJ databases">
        <title>Polyphasic identification of a Novel Hot-Spring Cyanobacterium Ocullathermofonsia sinensis gen nov. sp. nov. and Genomic Insights on its Adaptations to the Thermal Habitat.</title>
        <authorList>
            <person name="Daroch M."/>
            <person name="Tang J."/>
            <person name="Jiang Y."/>
        </authorList>
    </citation>
    <scope>NUCLEOTIDE SEQUENCE</scope>
    <source>
        <strain evidence="7">PKUAC-SCTA174</strain>
    </source>
</reference>
<protein>
    <submittedName>
        <fullName evidence="7">AI-2E family transporter</fullName>
    </submittedName>
</protein>
<organism evidence="7 8">
    <name type="scientific">Thermocoleostomius sinensis A174</name>
    <dbReference type="NCBI Taxonomy" id="2016057"/>
    <lineage>
        <taxon>Bacteria</taxon>
        <taxon>Bacillati</taxon>
        <taxon>Cyanobacteriota</taxon>
        <taxon>Cyanophyceae</taxon>
        <taxon>Oculatellales</taxon>
        <taxon>Oculatellaceae</taxon>
        <taxon>Thermocoleostomius</taxon>
    </lineage>
</organism>
<feature type="transmembrane region" description="Helical" evidence="6">
    <location>
        <begin position="271"/>
        <end position="291"/>
    </location>
</feature>
<keyword evidence="8" id="KW-1185">Reference proteome</keyword>
<feature type="transmembrane region" description="Helical" evidence="6">
    <location>
        <begin position="303"/>
        <end position="332"/>
    </location>
</feature>
<dbReference type="EMBL" id="CP113797">
    <property type="protein sequence ID" value="WAL59941.1"/>
    <property type="molecule type" value="Genomic_DNA"/>
</dbReference>
<evidence type="ECO:0000256" key="4">
    <source>
        <dbReference type="ARBA" id="ARBA00022989"/>
    </source>
</evidence>
<dbReference type="Proteomes" id="UP001163152">
    <property type="component" value="Chromosome"/>
</dbReference>
<feature type="transmembrane region" description="Helical" evidence="6">
    <location>
        <begin position="7"/>
        <end position="28"/>
    </location>
</feature>
<dbReference type="Pfam" id="PF01594">
    <property type="entry name" value="AI-2E_transport"/>
    <property type="match status" value="1"/>
</dbReference>
<evidence type="ECO:0000256" key="3">
    <source>
        <dbReference type="ARBA" id="ARBA00022692"/>
    </source>
</evidence>
<comment type="subcellular location">
    <subcellularLocation>
        <location evidence="1">Membrane</location>
        <topology evidence="1">Multi-pass membrane protein</topology>
    </subcellularLocation>
</comment>
<feature type="transmembrane region" description="Helical" evidence="6">
    <location>
        <begin position="209"/>
        <end position="231"/>
    </location>
</feature>
<dbReference type="PANTHER" id="PTHR21716">
    <property type="entry name" value="TRANSMEMBRANE PROTEIN"/>
    <property type="match status" value="1"/>
</dbReference>
<evidence type="ECO:0000256" key="2">
    <source>
        <dbReference type="ARBA" id="ARBA00009773"/>
    </source>
</evidence>
<feature type="transmembrane region" description="Helical" evidence="6">
    <location>
        <begin position="237"/>
        <end position="264"/>
    </location>
</feature>
<sequence length="356" mass="39797">MNWMNRFPWWINLSLAIILLALDVWIIFQLFQFFHSVIAIVVIATLLSFILEYPVYWLHRFRVPRLQAILLTLTVALLLLIVLGITLIPALIEQIDQLAKQLPTWIQSGTQQLTLLQSWAQSRNLPVDLGKLITRLEDRLSNQLQVLSGGVLTVLLDLVGRLLDLLITIVLTFYLLLHGDRLWDGIFQWFPATLQIQTRQALKQNFHNYFVGQSTLALLMGSAMTISFLVLQVPFGLLFGLGIGVMALFPFGASLSIVTVSLLLALQNIWLGIKVLIVAFLVDLVIENAIAPQLIGKFTGLNPAWILVSLLIGAKIGGILGVILAVPIASFIKSMLEYFYRGNALPQTKINPDVID</sequence>